<feature type="transmembrane region" description="Helical" evidence="20">
    <location>
        <begin position="229"/>
        <end position="246"/>
    </location>
</feature>
<keyword evidence="11 20" id="KW-0249">Electron transport</keyword>
<dbReference type="EMBL" id="AF160539">
    <property type="protein sequence ID" value="AAF15155.1"/>
    <property type="molecule type" value="Genomic_DNA"/>
</dbReference>
<dbReference type="InterPro" id="IPR036150">
    <property type="entry name" value="Cyt_b/b6_C_sf"/>
</dbReference>
<keyword evidence="9 19" id="KW-0479">Metal-binding</keyword>
<feature type="binding site" description="axial binding residue" evidence="19">
    <location>
        <position position="182"/>
    </location>
    <ligand>
        <name>heme b</name>
        <dbReference type="ChEBI" id="CHEBI:60344"/>
        <label>b562</label>
    </ligand>
    <ligandPart>
        <name>Fe</name>
        <dbReference type="ChEBI" id="CHEBI:18248"/>
    </ligandPart>
</feature>
<feature type="binding site" description="axial binding residue" evidence="19">
    <location>
        <position position="196"/>
    </location>
    <ligand>
        <name>heme b</name>
        <dbReference type="ChEBI" id="CHEBI:60344"/>
        <label>b566</label>
    </ligand>
    <ligandPart>
        <name>Fe</name>
        <dbReference type="ChEBI" id="CHEBI:18248"/>
    </ligandPart>
</feature>
<dbReference type="InterPro" id="IPR005797">
    <property type="entry name" value="Cyt_b/b6_N"/>
</dbReference>
<comment type="function">
    <text evidence="1 20">Component of the ubiquinol-cytochrome c reductase complex (complex III or cytochrome b-c1 complex) that is part of the mitochondrial respiratory chain. The b-c1 complex mediates electron transfer from ubiquinol to cytochrome c. Contributes to the generation of a proton gradient across the mitochondrial membrane that is then used for ATP synthesis.</text>
</comment>
<feature type="transmembrane region" description="Helical" evidence="20">
    <location>
        <begin position="178"/>
        <end position="200"/>
    </location>
</feature>
<dbReference type="CDD" id="cd00290">
    <property type="entry name" value="cytochrome_b_C"/>
    <property type="match status" value="1"/>
</dbReference>
<evidence type="ECO:0000259" key="22">
    <source>
        <dbReference type="PROSITE" id="PS51003"/>
    </source>
</evidence>
<keyword evidence="14" id="KW-0830">Ubiquinone</keyword>
<evidence type="ECO:0000256" key="6">
    <source>
        <dbReference type="ARBA" id="ARBA00022617"/>
    </source>
</evidence>
<dbReference type="CDD" id="cd00284">
    <property type="entry name" value="Cytochrome_b_N"/>
    <property type="match status" value="1"/>
</dbReference>
<keyword evidence="5 20" id="KW-0813">Transport</keyword>
<keyword evidence="13 19" id="KW-0408">Iron</keyword>
<reference evidence="23" key="1">
    <citation type="journal article" date="1999" name="Cladistics">
        <title>Molecular phylogeny and biogeography of Madagascar's native rodents (Muridae: Nesomyinae): A test of the single origin hypothesis.</title>
        <authorList>
            <person name="Jansa S.A."/>
            <person name="Goodman S.M."/>
            <person name="Tucker P.K."/>
        </authorList>
    </citation>
    <scope>NUCLEOTIDE SEQUENCE</scope>
</reference>
<dbReference type="PANTHER" id="PTHR19271">
    <property type="entry name" value="CYTOCHROME B"/>
    <property type="match status" value="1"/>
</dbReference>
<dbReference type="InterPro" id="IPR048259">
    <property type="entry name" value="Cytochrome_b_N_euk/bac"/>
</dbReference>
<feature type="transmembrane region" description="Helical" evidence="20">
    <location>
        <begin position="345"/>
        <end position="369"/>
    </location>
</feature>
<protein>
    <recommendedName>
        <fullName evidence="4 20">Cytochrome b</fullName>
    </recommendedName>
</protein>
<evidence type="ECO:0000256" key="16">
    <source>
        <dbReference type="ARBA" id="ARBA00023136"/>
    </source>
</evidence>
<evidence type="ECO:0000256" key="20">
    <source>
        <dbReference type="RuleBase" id="RU362117"/>
    </source>
</evidence>
<evidence type="ECO:0000256" key="17">
    <source>
        <dbReference type="ARBA" id="ARBA00061233"/>
    </source>
</evidence>
<dbReference type="AlphaFoldDB" id="Q9T7S6"/>
<keyword evidence="10" id="KW-0999">Mitochondrion inner membrane</keyword>
<comment type="similarity">
    <text evidence="17 20">Belongs to the cytochrome b family.</text>
</comment>
<dbReference type="FunFam" id="1.20.810.10:FF:000002">
    <property type="entry name" value="Cytochrome b"/>
    <property type="match status" value="1"/>
</dbReference>
<dbReference type="GO" id="GO:0008121">
    <property type="term" value="F:quinol-cytochrome-c reductase activity"/>
    <property type="evidence" value="ECO:0007669"/>
    <property type="project" value="InterPro"/>
</dbReference>
<keyword evidence="8 20" id="KW-0812">Transmembrane</keyword>
<comment type="subcellular location">
    <subcellularLocation>
        <location evidence="2">Mitochondrion inner membrane</location>
        <topology evidence="2">Multi-pass membrane protein</topology>
    </subcellularLocation>
</comment>
<dbReference type="Pfam" id="PF00033">
    <property type="entry name" value="Cytochrome_B"/>
    <property type="match status" value="1"/>
</dbReference>
<evidence type="ECO:0000256" key="11">
    <source>
        <dbReference type="ARBA" id="ARBA00022982"/>
    </source>
</evidence>
<evidence type="ECO:0000256" key="2">
    <source>
        <dbReference type="ARBA" id="ARBA00004448"/>
    </source>
</evidence>
<evidence type="ECO:0000256" key="15">
    <source>
        <dbReference type="ARBA" id="ARBA00023128"/>
    </source>
</evidence>
<evidence type="ECO:0000256" key="1">
    <source>
        <dbReference type="ARBA" id="ARBA00002566"/>
    </source>
</evidence>
<dbReference type="SUPFAM" id="SSF81648">
    <property type="entry name" value="a domain/subunit of cytochrome bc1 complex (Ubiquinol-cytochrome c reductase)"/>
    <property type="match status" value="1"/>
</dbReference>
<evidence type="ECO:0000313" key="23">
    <source>
        <dbReference type="EMBL" id="AAF15155.1"/>
    </source>
</evidence>
<evidence type="ECO:0000256" key="8">
    <source>
        <dbReference type="ARBA" id="ARBA00022692"/>
    </source>
</evidence>
<feature type="transmembrane region" description="Helical" evidence="20">
    <location>
        <begin position="30"/>
        <end position="56"/>
    </location>
</feature>
<feature type="binding site" description="axial binding residue" evidence="19">
    <location>
        <position position="83"/>
    </location>
    <ligand>
        <name>heme b</name>
        <dbReference type="ChEBI" id="CHEBI:60344"/>
        <label>b562</label>
    </ligand>
    <ligandPart>
        <name>Fe</name>
        <dbReference type="ChEBI" id="CHEBI:18248"/>
    </ligandPart>
</feature>
<dbReference type="PROSITE" id="PS51003">
    <property type="entry name" value="CYTB_CTER"/>
    <property type="match status" value="1"/>
</dbReference>
<name>Q9T7S6_ELIMI</name>
<organism evidence="23">
    <name type="scientific">Eliurus minor</name>
    <name type="common">Lesser tufted-tailed rat</name>
    <dbReference type="NCBI Taxonomy" id="107284"/>
    <lineage>
        <taxon>Eukaryota</taxon>
        <taxon>Metazoa</taxon>
        <taxon>Chordata</taxon>
        <taxon>Craniata</taxon>
        <taxon>Vertebrata</taxon>
        <taxon>Euteleostomi</taxon>
        <taxon>Mammalia</taxon>
        <taxon>Eutheria</taxon>
        <taxon>Euarchontoglires</taxon>
        <taxon>Glires</taxon>
        <taxon>Rodentia</taxon>
        <taxon>Myomorpha</taxon>
        <taxon>Muroidea</taxon>
        <taxon>Nesomyidae</taxon>
        <taxon>Nesomyinae</taxon>
        <taxon>Eliurus</taxon>
    </lineage>
</organism>
<feature type="binding site" description="axial binding residue" evidence="19">
    <location>
        <position position="97"/>
    </location>
    <ligand>
        <name>heme b</name>
        <dbReference type="ChEBI" id="CHEBI:60344"/>
        <label>b566</label>
    </ligand>
    <ligandPart>
        <name>Fe</name>
        <dbReference type="ChEBI" id="CHEBI:18248"/>
    </ligandPart>
</feature>
<keyword evidence="12 20" id="KW-1133">Transmembrane helix</keyword>
<feature type="transmembrane region" description="Helical" evidence="20">
    <location>
        <begin position="77"/>
        <end position="98"/>
    </location>
</feature>
<dbReference type="GO" id="GO:0045275">
    <property type="term" value="C:respiratory chain complex III"/>
    <property type="evidence" value="ECO:0007669"/>
    <property type="project" value="InterPro"/>
</dbReference>
<evidence type="ECO:0000256" key="19">
    <source>
        <dbReference type="PIRSR" id="PIRSR038885-2"/>
    </source>
</evidence>
<evidence type="ECO:0000256" key="18">
    <source>
        <dbReference type="PIRSR" id="PIRSR038885-1"/>
    </source>
</evidence>
<evidence type="ECO:0000256" key="9">
    <source>
        <dbReference type="ARBA" id="ARBA00022723"/>
    </source>
</evidence>
<keyword evidence="6 19" id="KW-0349">Heme</keyword>
<evidence type="ECO:0000256" key="5">
    <source>
        <dbReference type="ARBA" id="ARBA00022448"/>
    </source>
</evidence>
<dbReference type="GO" id="GO:0006122">
    <property type="term" value="P:mitochondrial electron transport, ubiquinol to cytochrome c"/>
    <property type="evidence" value="ECO:0007669"/>
    <property type="project" value="TreeGrafter"/>
</dbReference>
<evidence type="ECO:0000256" key="4">
    <source>
        <dbReference type="ARBA" id="ARBA00013531"/>
    </source>
</evidence>
<comment type="cofactor">
    <cofactor evidence="19">
        <name>heme</name>
        <dbReference type="ChEBI" id="CHEBI:30413"/>
    </cofactor>
    <text evidence="19">Binds 2 heme groups non-covalently.</text>
</comment>
<dbReference type="Gene3D" id="1.20.810.10">
    <property type="entry name" value="Cytochrome Bc1 Complex, Chain C"/>
    <property type="match status" value="1"/>
</dbReference>
<feature type="transmembrane region" description="Helical" evidence="20">
    <location>
        <begin position="288"/>
        <end position="307"/>
    </location>
</feature>
<dbReference type="InterPro" id="IPR048260">
    <property type="entry name" value="Cytochrome_b_C_euk/bac"/>
</dbReference>
<feature type="transmembrane region" description="Helical" evidence="20">
    <location>
        <begin position="145"/>
        <end position="166"/>
    </location>
</feature>
<gene>
    <name evidence="23" type="primary">cytb</name>
</gene>
<geneLocation type="mitochondrion" evidence="23"/>
<dbReference type="InterPro" id="IPR030689">
    <property type="entry name" value="Cytochrome_b"/>
</dbReference>
<feature type="domain" description="Cytochrome b/b6 C-terminal region profile" evidence="22">
    <location>
        <begin position="210"/>
        <end position="380"/>
    </location>
</feature>
<proteinExistence type="inferred from homology"/>
<keyword evidence="16 20" id="KW-0472">Membrane</keyword>
<dbReference type="InterPro" id="IPR005798">
    <property type="entry name" value="Cyt_b/b6_C"/>
</dbReference>
<dbReference type="Pfam" id="PF00032">
    <property type="entry name" value="Cytochrom_B_C"/>
    <property type="match status" value="1"/>
</dbReference>
<feature type="binding site" evidence="18">
    <location>
        <position position="201"/>
    </location>
    <ligand>
        <name>a ubiquinone</name>
        <dbReference type="ChEBI" id="CHEBI:16389"/>
    </ligand>
</feature>
<feature type="transmembrane region" description="Helical" evidence="20">
    <location>
        <begin position="319"/>
        <end position="339"/>
    </location>
</feature>
<feature type="transmembrane region" description="Helical" evidence="20">
    <location>
        <begin position="113"/>
        <end position="133"/>
    </location>
</feature>
<evidence type="ECO:0000256" key="10">
    <source>
        <dbReference type="ARBA" id="ARBA00022792"/>
    </source>
</evidence>
<evidence type="ECO:0000256" key="12">
    <source>
        <dbReference type="ARBA" id="ARBA00022989"/>
    </source>
</evidence>
<keyword evidence="15 20" id="KW-0496">Mitochondrion</keyword>
<evidence type="ECO:0000256" key="14">
    <source>
        <dbReference type="ARBA" id="ARBA00023075"/>
    </source>
</evidence>
<feature type="domain" description="Cytochrome b/b6 N-terminal region profile" evidence="21">
    <location>
        <begin position="1"/>
        <end position="209"/>
    </location>
</feature>
<dbReference type="GO" id="GO:0016491">
    <property type="term" value="F:oxidoreductase activity"/>
    <property type="evidence" value="ECO:0007669"/>
    <property type="project" value="UniProtKB-UniRule"/>
</dbReference>
<evidence type="ECO:0000256" key="13">
    <source>
        <dbReference type="ARBA" id="ARBA00023004"/>
    </source>
</evidence>
<dbReference type="GO" id="GO:0046872">
    <property type="term" value="F:metal ion binding"/>
    <property type="evidence" value="ECO:0007669"/>
    <property type="project" value="UniProtKB-UniRule"/>
</dbReference>
<comment type="cofactor">
    <cofactor evidence="20">
        <name>heme b</name>
        <dbReference type="ChEBI" id="CHEBI:60344"/>
    </cofactor>
    <text evidence="20">Binds 2 heme groups non-covalently.</text>
</comment>
<dbReference type="SUPFAM" id="SSF81342">
    <property type="entry name" value="Transmembrane di-heme cytochromes"/>
    <property type="match status" value="1"/>
</dbReference>
<evidence type="ECO:0000256" key="7">
    <source>
        <dbReference type="ARBA" id="ARBA00022660"/>
    </source>
</evidence>
<dbReference type="PROSITE" id="PS51002">
    <property type="entry name" value="CYTB_NTER"/>
    <property type="match status" value="1"/>
</dbReference>
<dbReference type="PANTHER" id="PTHR19271:SF16">
    <property type="entry name" value="CYTOCHROME B"/>
    <property type="match status" value="1"/>
</dbReference>
<comment type="subunit">
    <text evidence="3">The cytochrome bc1 complex contains 11 subunits: 3 respiratory subunits (MT-CYB, CYC1 and UQCRFS1), 2 core proteins (UQCRC1 and UQCRC2) and 6 low-molecular weight proteins (UQCRH/QCR6, UQCRB/QCR7, UQCRQ/QCR8, UQCR10/QCR9, UQCR11/QCR10 and a cleavage product of UQCRFS1). This cytochrome bc1 complex then forms a dimer.</text>
</comment>
<dbReference type="InterPro" id="IPR027387">
    <property type="entry name" value="Cytb/b6-like_sf"/>
</dbReference>
<keyword evidence="7 20" id="KW-0679">Respiratory chain</keyword>
<accession>Q9T7S6</accession>
<dbReference type="PIRSF" id="PIRSF038885">
    <property type="entry name" value="COB"/>
    <property type="match status" value="1"/>
</dbReference>
<evidence type="ECO:0000256" key="3">
    <source>
        <dbReference type="ARBA" id="ARBA00011088"/>
    </source>
</evidence>
<sequence>MTNIRKSHPLLKIINHSFIDLPTPSNISSWWNFGSLLGICLILQIATGLFLAMHYTSDTTTAFSSVTHICRDVNYGWLIRYLHANGASMFFICLFIHVGRGMYYGSYMSMETWNMGIILLFAVMATAFMGYVLPWGQMSFWGATVITNVLSAIPYIGTTLVEWIWGGFSVDKATLTRFFAFHFILPFIIVALVMVHLLFLHETGSNNPSGLNSDADKIPFHPYYTIKDILGILLLFLFLISLVLFSPDLLGDPDNYTPANPLNTPPHIKPEWYFLFAYAILRSIPNKLGGVLALILSILVLALLPHLHTSKLQSLMFRPLTQTLYWILVADLLTLTWIGGQPVEYPFVIIGQLASVLYFAIILIFMPMAGMIEDNMLKMD</sequence>
<dbReference type="InterPro" id="IPR016174">
    <property type="entry name" value="Di-haem_cyt_TM"/>
</dbReference>
<dbReference type="GO" id="GO:0005743">
    <property type="term" value="C:mitochondrial inner membrane"/>
    <property type="evidence" value="ECO:0007669"/>
    <property type="project" value="UniProtKB-SubCell"/>
</dbReference>
<evidence type="ECO:0000259" key="21">
    <source>
        <dbReference type="PROSITE" id="PS51002"/>
    </source>
</evidence>